<organism evidence="7">
    <name type="scientific">Anoplophora glabripennis</name>
    <name type="common">Asian longhorn beetle</name>
    <name type="synonym">Anoplophora nobilis</name>
    <dbReference type="NCBI Taxonomy" id="217634"/>
    <lineage>
        <taxon>Eukaryota</taxon>
        <taxon>Metazoa</taxon>
        <taxon>Ecdysozoa</taxon>
        <taxon>Arthropoda</taxon>
        <taxon>Hexapoda</taxon>
        <taxon>Insecta</taxon>
        <taxon>Pterygota</taxon>
        <taxon>Neoptera</taxon>
        <taxon>Endopterygota</taxon>
        <taxon>Coleoptera</taxon>
        <taxon>Polyphaga</taxon>
        <taxon>Cucujiformia</taxon>
        <taxon>Chrysomeloidea</taxon>
        <taxon>Cerambycidae</taxon>
        <taxon>Lamiinae</taxon>
        <taxon>Lamiini</taxon>
        <taxon>Anoplophora</taxon>
    </lineage>
</organism>
<dbReference type="GO" id="GO:0003735">
    <property type="term" value="F:structural constituent of ribosome"/>
    <property type="evidence" value="ECO:0007669"/>
    <property type="project" value="InterPro"/>
</dbReference>
<dbReference type="InterPro" id="IPR009027">
    <property type="entry name" value="Ribosomal_bL9/RNase_H1_N"/>
</dbReference>
<dbReference type="InterPro" id="IPR020070">
    <property type="entry name" value="Ribosomal_bL9_N"/>
</dbReference>
<dbReference type="Gene3D" id="3.40.5.10">
    <property type="entry name" value="Ribosomal protein L9, N-terminal domain"/>
    <property type="match status" value="1"/>
</dbReference>
<dbReference type="AlphaFoldDB" id="V5GQV4"/>
<evidence type="ECO:0000256" key="3">
    <source>
        <dbReference type="ARBA" id="ARBA00023274"/>
    </source>
</evidence>
<gene>
    <name evidence="7" type="primary">RM09</name>
</gene>
<dbReference type="GO" id="GO:0005840">
    <property type="term" value="C:ribosome"/>
    <property type="evidence" value="ECO:0007669"/>
    <property type="project" value="UniProtKB-KW"/>
</dbReference>
<dbReference type="Pfam" id="PF01281">
    <property type="entry name" value="Ribosomal_L9_N"/>
    <property type="match status" value="1"/>
</dbReference>
<reference evidence="7" key="1">
    <citation type="submission" date="2013-07" db="EMBL/GenBank/DDBJ databases">
        <title>Midgut Transcriptome Profiling of Anoplphora glabripennis, a Lignocellulose Degrading, Wood-Boring Cerambycid.</title>
        <authorList>
            <person name="Scully E.D."/>
            <person name="Hoover K."/>
            <person name="Carlson J.E."/>
            <person name="Tien M."/>
            <person name="Geib S.M."/>
        </authorList>
    </citation>
    <scope>NUCLEOTIDE SEQUENCE</scope>
</reference>
<evidence type="ECO:0000259" key="6">
    <source>
        <dbReference type="Pfam" id="PF01281"/>
    </source>
</evidence>
<evidence type="ECO:0000256" key="2">
    <source>
        <dbReference type="ARBA" id="ARBA00022980"/>
    </source>
</evidence>
<accession>V5GQV4</accession>
<dbReference type="PANTHER" id="PTHR21368">
    <property type="entry name" value="50S RIBOSOMAL PROTEIN L9"/>
    <property type="match status" value="1"/>
</dbReference>
<keyword evidence="3" id="KW-0687">Ribonucleoprotein</keyword>
<dbReference type="GO" id="GO:0006412">
    <property type="term" value="P:translation"/>
    <property type="evidence" value="ECO:0007669"/>
    <property type="project" value="InterPro"/>
</dbReference>
<dbReference type="GO" id="GO:1990904">
    <property type="term" value="C:ribonucleoprotein complex"/>
    <property type="evidence" value="ECO:0007669"/>
    <property type="project" value="UniProtKB-KW"/>
</dbReference>
<evidence type="ECO:0000256" key="1">
    <source>
        <dbReference type="ARBA" id="ARBA00010605"/>
    </source>
</evidence>
<dbReference type="EMBL" id="GALX01005823">
    <property type="protein sequence ID" value="JAB62643.1"/>
    <property type="molecule type" value="Transcribed_RNA"/>
</dbReference>
<dbReference type="InterPro" id="IPR036935">
    <property type="entry name" value="Ribosomal_bL9_N_sf"/>
</dbReference>
<comment type="similarity">
    <text evidence="1">Belongs to the bacterial ribosomal protein bL9 family.</text>
</comment>
<dbReference type="InterPro" id="IPR000244">
    <property type="entry name" value="Ribosomal_bL9"/>
</dbReference>
<sequence length="267" mass="30558">MFKCLRLALNSAANSQGLLLTTENIAKHQLRTTFVLKRRNPVPLNKKGREPKALKSKHYVYDVVQMTHVERQPNIDIILKSYVEGIGNAGNRVSVKPNFAYNNILLPGLGVYASPENLEKYKNHEVEEERHSSPNAPITAKIMARMLLSVVMNMETPWTLKPWHVKASFRKCGYIVPEDTITLPEKPIKGPDMNLQDKEFFVTVTINNQEKVNVRCRIHHWNTDLVKRIPYTPNFWEQPAEAIFSEQAAILENLPKKPTVKKSLPNV</sequence>
<protein>
    <recommendedName>
        <fullName evidence="4">Large ribosomal subunit protein bL9m</fullName>
    </recommendedName>
    <alternativeName>
        <fullName evidence="5">39S ribosomal protein L9, mitochondrial</fullName>
    </alternativeName>
</protein>
<evidence type="ECO:0000256" key="5">
    <source>
        <dbReference type="ARBA" id="ARBA00035381"/>
    </source>
</evidence>
<evidence type="ECO:0000313" key="7">
    <source>
        <dbReference type="EMBL" id="JAB62643.1"/>
    </source>
</evidence>
<dbReference type="SUPFAM" id="SSF55658">
    <property type="entry name" value="L9 N-domain-like"/>
    <property type="match status" value="1"/>
</dbReference>
<proteinExistence type="inferred from homology"/>
<keyword evidence="2 7" id="KW-0689">Ribosomal protein</keyword>
<name>V5GQV4_ANOGL</name>
<feature type="domain" description="Ribosomal protein L9" evidence="6">
    <location>
        <begin position="76"/>
        <end position="121"/>
    </location>
</feature>
<evidence type="ECO:0000256" key="4">
    <source>
        <dbReference type="ARBA" id="ARBA00035194"/>
    </source>
</evidence>